<dbReference type="EMBL" id="JAADJF010000030">
    <property type="protein sequence ID" value="KAF4443430.1"/>
    <property type="molecule type" value="Genomic_DNA"/>
</dbReference>
<name>A0A8H4NQ26_9HYPO</name>
<evidence type="ECO:0000313" key="2">
    <source>
        <dbReference type="EMBL" id="KAF4443430.1"/>
    </source>
</evidence>
<dbReference type="OrthoDB" id="5096448at2759"/>
<dbReference type="Proteomes" id="UP000536711">
    <property type="component" value="Unassembled WGS sequence"/>
</dbReference>
<organism evidence="2 3">
    <name type="scientific">Fusarium acutatum</name>
    <dbReference type="NCBI Taxonomy" id="78861"/>
    <lineage>
        <taxon>Eukaryota</taxon>
        <taxon>Fungi</taxon>
        <taxon>Dikarya</taxon>
        <taxon>Ascomycota</taxon>
        <taxon>Pezizomycotina</taxon>
        <taxon>Sordariomycetes</taxon>
        <taxon>Hypocreomycetidae</taxon>
        <taxon>Hypocreales</taxon>
        <taxon>Nectriaceae</taxon>
        <taxon>Fusarium</taxon>
        <taxon>Fusarium fujikuroi species complex</taxon>
    </lineage>
</organism>
<feature type="region of interest" description="Disordered" evidence="1">
    <location>
        <begin position="33"/>
        <end position="60"/>
    </location>
</feature>
<sequence length="228" mass="25433">MNLLAQIEGIKGFSVPALDLVTEDEVTTLPIEYDEPLSNEHQKAAGFKSSVETSGNPSNTDSLTAKVAWTAGQNKLVDDADKEFTNLQRVAQPEPFGIDVSLQPTTGKGSRALAEFLNVSTARKFENTNPSHVFGSFSEFARSIVKSNEEEWPGVVQAWKEKRNDPDAFAVNITKHKKAFRKLMEHAVFRIDLAIGTPVALAEFAHHRPQHEPQLPPREAIISRYRYY</sequence>
<evidence type="ECO:0000256" key="1">
    <source>
        <dbReference type="SAM" id="MobiDB-lite"/>
    </source>
</evidence>
<dbReference type="AlphaFoldDB" id="A0A8H4NQ26"/>
<comment type="caution">
    <text evidence="2">The sequence shown here is derived from an EMBL/GenBank/DDBJ whole genome shotgun (WGS) entry which is preliminary data.</text>
</comment>
<feature type="compositionally biased region" description="Polar residues" evidence="1">
    <location>
        <begin position="50"/>
        <end position="60"/>
    </location>
</feature>
<keyword evidence="3" id="KW-1185">Reference proteome</keyword>
<gene>
    <name evidence="2" type="ORF">FACUT_1354</name>
</gene>
<evidence type="ECO:0000313" key="3">
    <source>
        <dbReference type="Proteomes" id="UP000536711"/>
    </source>
</evidence>
<protein>
    <submittedName>
        <fullName evidence="2">AAA domain-containing</fullName>
    </submittedName>
</protein>
<proteinExistence type="predicted"/>
<accession>A0A8H4NQ26</accession>
<reference evidence="2 3" key="1">
    <citation type="submission" date="2020-01" db="EMBL/GenBank/DDBJ databases">
        <title>Identification and distribution of gene clusters putatively required for synthesis of sphingolipid metabolism inhibitors in phylogenetically diverse species of the filamentous fungus Fusarium.</title>
        <authorList>
            <person name="Kim H.-S."/>
            <person name="Busman M."/>
            <person name="Brown D.W."/>
            <person name="Divon H."/>
            <person name="Uhlig S."/>
            <person name="Proctor R.H."/>
        </authorList>
    </citation>
    <scope>NUCLEOTIDE SEQUENCE [LARGE SCALE GENOMIC DNA]</scope>
    <source>
        <strain evidence="2 3">NRRL 13308</strain>
    </source>
</reference>